<sequence>MRNARTADVRTGSGIRGLRAGSSTHNGLRAYDLTSRSWSMAAHLPQWLPKGPSPQEKSEQ</sequence>
<organism evidence="2 3">
    <name type="scientific">Streptomyces cinnamoneus</name>
    <name type="common">Streptoverticillium cinnamoneum</name>
    <dbReference type="NCBI Taxonomy" id="53446"/>
    <lineage>
        <taxon>Bacteria</taxon>
        <taxon>Bacillati</taxon>
        <taxon>Actinomycetota</taxon>
        <taxon>Actinomycetes</taxon>
        <taxon>Kitasatosporales</taxon>
        <taxon>Streptomycetaceae</taxon>
        <taxon>Streptomyces</taxon>
        <taxon>Streptomyces cinnamoneus group</taxon>
    </lineage>
</organism>
<dbReference type="EMBL" id="BMVB01000004">
    <property type="protein sequence ID" value="GHC43470.1"/>
    <property type="molecule type" value="Genomic_DNA"/>
</dbReference>
<gene>
    <name evidence="2" type="ORF">GCM10010507_17990</name>
</gene>
<name>A0A918TF86_STRCJ</name>
<evidence type="ECO:0000313" key="2">
    <source>
        <dbReference type="EMBL" id="GHC43470.1"/>
    </source>
</evidence>
<evidence type="ECO:0000256" key="1">
    <source>
        <dbReference type="SAM" id="MobiDB-lite"/>
    </source>
</evidence>
<feature type="region of interest" description="Disordered" evidence="1">
    <location>
        <begin position="1"/>
        <end position="26"/>
    </location>
</feature>
<accession>A0A918TF86</accession>
<reference evidence="2" key="1">
    <citation type="journal article" date="2014" name="Int. J. Syst. Evol. Microbiol.">
        <title>Complete genome sequence of Corynebacterium casei LMG S-19264T (=DSM 44701T), isolated from a smear-ripened cheese.</title>
        <authorList>
            <consortium name="US DOE Joint Genome Institute (JGI-PGF)"/>
            <person name="Walter F."/>
            <person name="Albersmeier A."/>
            <person name="Kalinowski J."/>
            <person name="Ruckert C."/>
        </authorList>
    </citation>
    <scope>NUCLEOTIDE SEQUENCE</scope>
    <source>
        <strain evidence="2">JCM 4633</strain>
    </source>
</reference>
<comment type="caution">
    <text evidence="2">The sequence shown here is derived from an EMBL/GenBank/DDBJ whole genome shotgun (WGS) entry which is preliminary data.</text>
</comment>
<proteinExistence type="predicted"/>
<protein>
    <submittedName>
        <fullName evidence="2">Uncharacterized protein</fullName>
    </submittedName>
</protein>
<evidence type="ECO:0000313" key="3">
    <source>
        <dbReference type="Proteomes" id="UP000646244"/>
    </source>
</evidence>
<dbReference type="Proteomes" id="UP000646244">
    <property type="component" value="Unassembled WGS sequence"/>
</dbReference>
<dbReference type="AlphaFoldDB" id="A0A918TF86"/>
<reference evidence="2" key="2">
    <citation type="submission" date="2020-09" db="EMBL/GenBank/DDBJ databases">
        <authorList>
            <person name="Sun Q."/>
            <person name="Ohkuma M."/>
        </authorList>
    </citation>
    <scope>NUCLEOTIDE SEQUENCE</scope>
    <source>
        <strain evidence="2">JCM 4633</strain>
    </source>
</reference>